<sequence length="385" mass="43243">MEATPKAPRITRPPQEVHATPDKQLLQAPQHLQTPKPMQPLTHSVTRPPRPMGDVGMEHFSVPSVLPGALASMGPRAEGESGFLNSSSRVTMLPNAKGTQEVVLFAIHPHAIVSPLRNRVNQKMHQLQEWVIHELQKRNLYPTQAIVRLQKQRWYMRLFDMRSIGSMINIFYHYLCQADVLIVPQSFRPVYEAYSLEMNRTVSGEAFKHNDSRGAACVVGGIDFTEETVLSTQRVPQQQQTPVFTSARFNIPTPIGLGNSSVSASANSAAIVNRQSIINQEHLATIAALLPRLTTEAQEVKQRLEETRQELKIKQERVQEKQRQLLFACYSLAHQKLSSQTQHLESILRQLHDAQTNARLSKALDHISQQVDVIKNFTSATTGTP</sequence>
<dbReference type="EMBL" id="JALLKP010000069">
    <property type="protein sequence ID" value="KAK2194654.1"/>
    <property type="molecule type" value="Genomic_DNA"/>
</dbReference>
<dbReference type="EMBL" id="JALLKP010000001">
    <property type="protein sequence ID" value="KAK2197561.1"/>
    <property type="molecule type" value="Genomic_DNA"/>
</dbReference>
<dbReference type="AlphaFoldDB" id="A0AAD9PGY0"/>
<proteinExistence type="predicted"/>
<reference evidence="3" key="1">
    <citation type="journal article" date="2023" name="Nat. Microbiol.">
        <title>Babesia duncani multi-omics identifies virulence factors and drug targets.</title>
        <authorList>
            <person name="Singh P."/>
            <person name="Lonardi S."/>
            <person name="Liang Q."/>
            <person name="Vydyam P."/>
            <person name="Khabirova E."/>
            <person name="Fang T."/>
            <person name="Gihaz S."/>
            <person name="Thekkiniath J."/>
            <person name="Munshi M."/>
            <person name="Abel S."/>
            <person name="Ciampossin L."/>
            <person name="Batugedara G."/>
            <person name="Gupta M."/>
            <person name="Lu X.M."/>
            <person name="Lenz T."/>
            <person name="Chakravarty S."/>
            <person name="Cornillot E."/>
            <person name="Hu Y."/>
            <person name="Ma W."/>
            <person name="Gonzalez L.M."/>
            <person name="Sanchez S."/>
            <person name="Estrada K."/>
            <person name="Sanchez-Flores A."/>
            <person name="Montero E."/>
            <person name="Harb O.S."/>
            <person name="Le Roch K.G."/>
            <person name="Mamoun C.B."/>
        </authorList>
    </citation>
    <scope>NUCLEOTIDE SEQUENCE</scope>
    <source>
        <strain evidence="3">WA1</strain>
    </source>
</reference>
<feature type="coiled-coil region" evidence="1">
    <location>
        <begin position="290"/>
        <end position="324"/>
    </location>
</feature>
<organism evidence="3 5">
    <name type="scientific">Babesia duncani</name>
    <dbReference type="NCBI Taxonomy" id="323732"/>
    <lineage>
        <taxon>Eukaryota</taxon>
        <taxon>Sar</taxon>
        <taxon>Alveolata</taxon>
        <taxon>Apicomplexa</taxon>
        <taxon>Aconoidasida</taxon>
        <taxon>Piroplasmida</taxon>
        <taxon>Babesiidae</taxon>
        <taxon>Babesia</taxon>
    </lineage>
</organism>
<name>A0AAD9PGY0_9APIC</name>
<evidence type="ECO:0000256" key="1">
    <source>
        <dbReference type="SAM" id="Coils"/>
    </source>
</evidence>
<dbReference type="RefSeq" id="XP_067804403.1">
    <property type="nucleotide sequence ID" value="XM_067945612.1"/>
</dbReference>
<accession>A0AAD9PGY0</accession>
<evidence type="ECO:0000313" key="4">
    <source>
        <dbReference type="EMBL" id="KAK2197561.1"/>
    </source>
</evidence>
<evidence type="ECO:0000256" key="2">
    <source>
        <dbReference type="SAM" id="MobiDB-lite"/>
    </source>
</evidence>
<evidence type="ECO:0000313" key="3">
    <source>
        <dbReference type="EMBL" id="KAK2194654.1"/>
    </source>
</evidence>
<feature type="region of interest" description="Disordered" evidence="2">
    <location>
        <begin position="1"/>
        <end position="45"/>
    </location>
</feature>
<dbReference type="Proteomes" id="UP001214638">
    <property type="component" value="Unassembled WGS sequence"/>
</dbReference>
<gene>
    <name evidence="4" type="ORF">BdWA1_000563</name>
    <name evidence="3" type="ORF">BdWA1_003877</name>
</gene>
<evidence type="ECO:0000313" key="5">
    <source>
        <dbReference type="Proteomes" id="UP001214638"/>
    </source>
</evidence>
<protein>
    <submittedName>
        <fullName evidence="3">Uncharacterized protein</fullName>
    </submittedName>
</protein>
<keyword evidence="5" id="KW-1185">Reference proteome</keyword>
<comment type="caution">
    <text evidence="3">The sequence shown here is derived from an EMBL/GenBank/DDBJ whole genome shotgun (WGS) entry which is preliminary data.</text>
</comment>
<dbReference type="KEGG" id="bdw:94334861"/>
<keyword evidence="1" id="KW-0175">Coiled coil</keyword>
<dbReference type="GeneID" id="94334861"/>